<dbReference type="EMBL" id="LAZR01060689">
    <property type="protein sequence ID" value="KKK65165.1"/>
    <property type="molecule type" value="Genomic_DNA"/>
</dbReference>
<proteinExistence type="predicted"/>
<name>A0A0F8XV60_9ZZZZ</name>
<dbReference type="AlphaFoldDB" id="A0A0F8XV60"/>
<sequence length="181" mass="20172">MGYQTEFEGRIEIEPALNADEIAYLTKFSETRRMDRENGPYFVDGDGYAGQGDGPDEVYSHNHPHLSQPGLWCKWAPTEDGTALEWNEHEKFYESAEWMQYLMDHFVGYIPAAKAELPFLQGHVCNGVISAQGKDPSDAWLLAVKDNQVFVQDLVHTTSGDPVPVATSINKLLAAPAPEES</sequence>
<accession>A0A0F8XV60</accession>
<comment type="caution">
    <text evidence="1">The sequence shown here is derived from an EMBL/GenBank/DDBJ whole genome shotgun (WGS) entry which is preliminary data.</text>
</comment>
<gene>
    <name evidence="1" type="ORF">LCGC14_2976900</name>
</gene>
<reference evidence="1" key="1">
    <citation type="journal article" date="2015" name="Nature">
        <title>Complex archaea that bridge the gap between prokaryotes and eukaryotes.</title>
        <authorList>
            <person name="Spang A."/>
            <person name="Saw J.H."/>
            <person name="Jorgensen S.L."/>
            <person name="Zaremba-Niedzwiedzka K."/>
            <person name="Martijn J."/>
            <person name="Lind A.E."/>
            <person name="van Eijk R."/>
            <person name="Schleper C."/>
            <person name="Guy L."/>
            <person name="Ettema T.J."/>
        </authorList>
    </citation>
    <scope>NUCLEOTIDE SEQUENCE</scope>
</reference>
<protein>
    <submittedName>
        <fullName evidence="1">Uncharacterized protein</fullName>
    </submittedName>
</protein>
<organism evidence="1">
    <name type="scientific">marine sediment metagenome</name>
    <dbReference type="NCBI Taxonomy" id="412755"/>
    <lineage>
        <taxon>unclassified sequences</taxon>
        <taxon>metagenomes</taxon>
        <taxon>ecological metagenomes</taxon>
    </lineage>
</organism>
<evidence type="ECO:0000313" key="1">
    <source>
        <dbReference type="EMBL" id="KKK65165.1"/>
    </source>
</evidence>